<feature type="compositionally biased region" description="Polar residues" evidence="1">
    <location>
        <begin position="803"/>
        <end position="814"/>
    </location>
</feature>
<feature type="region of interest" description="Disordered" evidence="1">
    <location>
        <begin position="797"/>
        <end position="820"/>
    </location>
</feature>
<organism evidence="4">
    <name type="scientific">Hydatigena taeniaeformis</name>
    <name type="common">Feline tapeworm</name>
    <name type="synonym">Taenia taeniaeformis</name>
    <dbReference type="NCBI Taxonomy" id="6205"/>
    <lineage>
        <taxon>Eukaryota</taxon>
        <taxon>Metazoa</taxon>
        <taxon>Spiralia</taxon>
        <taxon>Lophotrochozoa</taxon>
        <taxon>Platyhelminthes</taxon>
        <taxon>Cestoda</taxon>
        <taxon>Eucestoda</taxon>
        <taxon>Cyclophyllidea</taxon>
        <taxon>Taeniidae</taxon>
        <taxon>Hydatigera</taxon>
    </lineage>
</organism>
<accession>A0A0R3WNE3</accession>
<protein>
    <submittedName>
        <fullName evidence="4">Myosin motor domain-containing protein</fullName>
    </submittedName>
</protein>
<dbReference type="SUPFAM" id="SSF52540">
    <property type="entry name" value="P-loop containing nucleoside triphosphate hydrolases"/>
    <property type="match status" value="1"/>
</dbReference>
<proteinExistence type="predicted"/>
<feature type="region of interest" description="Disordered" evidence="1">
    <location>
        <begin position="571"/>
        <end position="607"/>
    </location>
</feature>
<feature type="region of interest" description="Disordered" evidence="1">
    <location>
        <begin position="414"/>
        <end position="445"/>
    </location>
</feature>
<reference evidence="4" key="1">
    <citation type="submission" date="2017-02" db="UniProtKB">
        <authorList>
            <consortium name="WormBaseParasite"/>
        </authorList>
    </citation>
    <scope>IDENTIFICATION</scope>
</reference>
<reference evidence="2 3" key="2">
    <citation type="submission" date="2018-11" db="EMBL/GenBank/DDBJ databases">
        <authorList>
            <consortium name="Pathogen Informatics"/>
        </authorList>
    </citation>
    <scope>NUCLEOTIDE SEQUENCE [LARGE SCALE GENOMIC DNA]</scope>
</reference>
<feature type="region of interest" description="Disordered" evidence="1">
    <location>
        <begin position="500"/>
        <end position="540"/>
    </location>
</feature>
<feature type="region of interest" description="Disordered" evidence="1">
    <location>
        <begin position="701"/>
        <end position="723"/>
    </location>
</feature>
<dbReference type="Proteomes" id="UP000274429">
    <property type="component" value="Unassembled WGS sequence"/>
</dbReference>
<feature type="region of interest" description="Disordered" evidence="1">
    <location>
        <begin position="646"/>
        <end position="688"/>
    </location>
</feature>
<evidence type="ECO:0000256" key="1">
    <source>
        <dbReference type="SAM" id="MobiDB-lite"/>
    </source>
</evidence>
<keyword evidence="3" id="KW-1185">Reference proteome</keyword>
<evidence type="ECO:0000313" key="3">
    <source>
        <dbReference type="Proteomes" id="UP000274429"/>
    </source>
</evidence>
<evidence type="ECO:0000313" key="2">
    <source>
        <dbReference type="EMBL" id="VDM19447.1"/>
    </source>
</evidence>
<dbReference type="EMBL" id="UYWX01000914">
    <property type="protein sequence ID" value="VDM19447.1"/>
    <property type="molecule type" value="Genomic_DNA"/>
</dbReference>
<dbReference type="InterPro" id="IPR027417">
    <property type="entry name" value="P-loop_NTPase"/>
</dbReference>
<gene>
    <name evidence="2" type="ORF">TTAC_LOCUS2268</name>
</gene>
<sequence>MVSLTHVPICWRHLHNRDRVVMCVGWVRSTHPEGRNPLMLDDFYEHQSKRLLERLLQAPSLGYSSHLALQEFVNQTFPSTNCDFNKFCVMHYHGKEEYQFQSILHKLTPNQNRELSDLLQSSTIQILKEFFSQNEVKYTESLAEDILQVNGGNVSISLISVLDDGRSSAVNCQPQNITLPHLSPTLSGQFTSHRYLQVFQESGLLNFTAANGAASELVVVKADEFLRSFAMLDCLPSNAQRSLTALASQLMKTGKRSCGTHLWHGPAMKPPNSAYFNDKIVKIVDYCGLLSDLYFVSRDWVLLSNTALRQLKLELLKRSISSRRIQRWWRRQHQRRLALMDISNFFIHPPSTTTNAITASGVNNNFSPLGVVDREFLLPHGADAAPAYVVTNSVVSNIMMPQSYEIPQIPCQVQQQQKKSKRPPPSAGIAWFEPRHQRPPAYPPVSRNERLVTFAENPATRVLGRQHSIFTAYDSPGVNLRRSNSARSVDNHQITFVSSPVESNEGRPLTRSNSTNVGNVGREGQGGVQRRIRRKASDLPELGARRPVSWHVDQMEAQVSAHLEKQRLLNGGYSPVTGRRGSSAVRVADDQRCEHGQSQNSSNGIGGGVFHSTSLNLSSLLSRPPLSAEAQREEYARVQAEITRGEFRSQRQANSSPLGRGACSNRLGVMDSRPNNIGSGTVPPSHGSYPDIPILSSDNSVHSHQQPYAMGSNNASNSKRDTESAVGRLYGLQPGISRPPSNVYRRRPQTTLFDGPLTPNLLLISPPVNPTQSVESPRNPRVAFVTSSAGGKVVIPVGGRKSSAPSLPKSTAPSTRGGIVEHRGLKAPGCQRNYCYD</sequence>
<dbReference type="Gene3D" id="1.20.58.530">
    <property type="match status" value="1"/>
</dbReference>
<dbReference type="AlphaFoldDB" id="A0A0R3WNE3"/>
<name>A0A0R3WNE3_HYDTA</name>
<dbReference type="OrthoDB" id="6270512at2759"/>
<dbReference type="WBParaSite" id="TTAC_0000228101-mRNA-1">
    <property type="protein sequence ID" value="TTAC_0000228101-mRNA-1"/>
    <property type="gene ID" value="TTAC_0000228101"/>
</dbReference>
<feature type="compositionally biased region" description="Polar residues" evidence="1">
    <location>
        <begin position="701"/>
        <end position="717"/>
    </location>
</feature>
<evidence type="ECO:0000313" key="4">
    <source>
        <dbReference type="WBParaSite" id="TTAC_0000228101-mRNA-1"/>
    </source>
</evidence>